<keyword evidence="3" id="KW-1185">Reference proteome</keyword>
<evidence type="ECO:0000313" key="2">
    <source>
        <dbReference type="EMBL" id="SEM43770.1"/>
    </source>
</evidence>
<feature type="signal peptide" evidence="1">
    <location>
        <begin position="1"/>
        <end position="18"/>
    </location>
</feature>
<dbReference type="STRING" id="573321.SAMN04488505_104400"/>
<dbReference type="Proteomes" id="UP000198984">
    <property type="component" value="Unassembled WGS sequence"/>
</dbReference>
<evidence type="ECO:0000313" key="3">
    <source>
        <dbReference type="Proteomes" id="UP000198984"/>
    </source>
</evidence>
<dbReference type="RefSeq" id="WP_089915364.1">
    <property type="nucleotide sequence ID" value="NZ_FOBB01000004.1"/>
</dbReference>
<accession>A0A1H7YCC3</accession>
<name>A0A1H7YCC3_9BACT</name>
<gene>
    <name evidence="2" type="ORF">SAMN04488505_104400</name>
</gene>
<protein>
    <recommendedName>
        <fullName evidence="4">Outer membrane protein beta-barrel domain-containing protein</fullName>
    </recommendedName>
</protein>
<evidence type="ECO:0008006" key="4">
    <source>
        <dbReference type="Google" id="ProtNLM"/>
    </source>
</evidence>
<feature type="chain" id="PRO_5011714763" description="Outer membrane protein beta-barrel domain-containing protein" evidence="1">
    <location>
        <begin position="19"/>
        <end position="235"/>
    </location>
</feature>
<reference evidence="2 3" key="1">
    <citation type="submission" date="2016-10" db="EMBL/GenBank/DDBJ databases">
        <authorList>
            <person name="de Groot N.N."/>
        </authorList>
    </citation>
    <scope>NUCLEOTIDE SEQUENCE [LARGE SCALE GENOMIC DNA]</scope>
    <source>
        <strain evidence="2 3">DSM 21039</strain>
    </source>
</reference>
<dbReference type="AlphaFoldDB" id="A0A1H7YCC3"/>
<dbReference type="EMBL" id="FOBB01000004">
    <property type="protein sequence ID" value="SEM43770.1"/>
    <property type="molecule type" value="Genomic_DNA"/>
</dbReference>
<organism evidence="2 3">
    <name type="scientific">Chitinophaga rupis</name>
    <dbReference type="NCBI Taxonomy" id="573321"/>
    <lineage>
        <taxon>Bacteria</taxon>
        <taxon>Pseudomonadati</taxon>
        <taxon>Bacteroidota</taxon>
        <taxon>Chitinophagia</taxon>
        <taxon>Chitinophagales</taxon>
        <taxon>Chitinophagaceae</taxon>
        <taxon>Chitinophaga</taxon>
    </lineage>
</organism>
<keyword evidence="1" id="KW-0732">Signal</keyword>
<evidence type="ECO:0000256" key="1">
    <source>
        <dbReference type="SAM" id="SignalP"/>
    </source>
</evidence>
<sequence>MKPVFFLLLLLFPFALQAQTDNRGGWYAGIGFARMHYKTNWYYHRFDGNPRYDNYPIHSINSNMITLSIEKRSLFKAGPVHFDLNGDLLLGITGKAKGEWLPNDDVISGGGKAAGINVLLKAVYPIPVGGKVGIAPFVGLGPQFTFLHNNGKDAGEFASSDYFSYTEGWNEYVLLFNGAAGVNFEFGSVTITPAVHFGLIGTSFTDWEPNEDGVQMESSPVNFGFSVKAGFRLGR</sequence>
<dbReference type="OrthoDB" id="978645at2"/>
<proteinExistence type="predicted"/>